<dbReference type="EMBL" id="LAXJ01000007">
    <property type="protein sequence ID" value="KRS13144.1"/>
    <property type="molecule type" value="Genomic_DNA"/>
</dbReference>
<reference evidence="2 3" key="1">
    <citation type="submission" date="2015-04" db="EMBL/GenBank/DDBJ databases">
        <title>The draft genome sequence of Roseovarius sp.R12b.</title>
        <authorList>
            <person name="Li G."/>
            <person name="Lai Q."/>
            <person name="Shao Z."/>
            <person name="Yan P."/>
        </authorList>
    </citation>
    <scope>NUCLEOTIDE SEQUENCE [LARGE SCALE GENOMIC DNA]</scope>
    <source>
        <strain evidence="2 3">R12B</strain>
    </source>
</reference>
<dbReference type="AlphaFoldDB" id="A0A0T5NW59"/>
<feature type="domain" description="GYF" evidence="1">
    <location>
        <begin position="39"/>
        <end position="88"/>
    </location>
</feature>
<comment type="caution">
    <text evidence="2">The sequence shown here is derived from an EMBL/GenBank/DDBJ whole genome shotgun (WGS) entry which is preliminary data.</text>
</comment>
<dbReference type="InterPro" id="IPR025640">
    <property type="entry name" value="GYF_2"/>
</dbReference>
<organism evidence="2 3">
    <name type="scientific">Roseovarius atlanticus</name>
    <dbReference type="NCBI Taxonomy" id="1641875"/>
    <lineage>
        <taxon>Bacteria</taxon>
        <taxon>Pseudomonadati</taxon>
        <taxon>Pseudomonadota</taxon>
        <taxon>Alphaproteobacteria</taxon>
        <taxon>Rhodobacterales</taxon>
        <taxon>Roseobacteraceae</taxon>
        <taxon>Roseovarius</taxon>
    </lineage>
</organism>
<dbReference type="Pfam" id="PF14237">
    <property type="entry name" value="GYF_2"/>
    <property type="match status" value="1"/>
</dbReference>
<proteinExistence type="predicted"/>
<dbReference type="Proteomes" id="UP000051295">
    <property type="component" value="Unassembled WGS sequence"/>
</dbReference>
<sequence length="232" mass="24744">MESLGKIAARLLGALVLCVGIWLVPMPAAAQELPPLEGYYVVENGQAVGPLPASEIEARVRDGRLSERSLVWRQGMNDWEEARFRPDLGPLIGSPRAAEADPAFNVRDFGTYLQGSWTSDPAQTDIPDMGQASVVNTIAFGADGTFRSLTKMSTVPGAPQPMSVNVEGTGTYTLSGANGETVTISFLGTSLTKIEGQPGNGFPDQLQFDATIKAMDQSTFIEDGSTYRKAAQ</sequence>
<gene>
    <name evidence="2" type="ORF">XM53_08335</name>
</gene>
<accession>A0A0T5NW59</accession>
<protein>
    <recommendedName>
        <fullName evidence="1">GYF domain-containing protein</fullName>
    </recommendedName>
</protein>
<keyword evidence="3" id="KW-1185">Reference proteome</keyword>
<evidence type="ECO:0000313" key="3">
    <source>
        <dbReference type="Proteomes" id="UP000051295"/>
    </source>
</evidence>
<evidence type="ECO:0000259" key="1">
    <source>
        <dbReference type="Pfam" id="PF14237"/>
    </source>
</evidence>
<evidence type="ECO:0000313" key="2">
    <source>
        <dbReference type="EMBL" id="KRS13144.1"/>
    </source>
</evidence>
<dbReference type="PATRIC" id="fig|1641875.4.peg.4067"/>
<name>A0A0T5NW59_9RHOB</name>
<dbReference type="STRING" id="1641875.XM53_08335"/>
<dbReference type="OrthoDB" id="9812349at2"/>
<dbReference type="RefSeq" id="WP_057792198.1">
    <property type="nucleotide sequence ID" value="NZ_LAXJ01000007.1"/>
</dbReference>